<dbReference type="InterPro" id="IPR036909">
    <property type="entry name" value="Cyt_c-like_dom_sf"/>
</dbReference>
<dbReference type="InterPro" id="IPR038414">
    <property type="entry name" value="CcoP_N_sf"/>
</dbReference>
<dbReference type="Proteomes" id="UP000648239">
    <property type="component" value="Unassembled WGS sequence"/>
</dbReference>
<evidence type="ECO:0000313" key="9">
    <source>
        <dbReference type="Proteomes" id="UP000648239"/>
    </source>
</evidence>
<keyword evidence="2 4" id="KW-0479">Metal-binding</keyword>
<dbReference type="Pfam" id="PF13442">
    <property type="entry name" value="Cytochrome_CBB3"/>
    <property type="match status" value="1"/>
</dbReference>
<dbReference type="InterPro" id="IPR050597">
    <property type="entry name" value="Cytochrome_c_Oxidase_Subunit"/>
</dbReference>
<gene>
    <name evidence="8" type="ORF">IFK94_07565</name>
</gene>
<evidence type="ECO:0000256" key="6">
    <source>
        <dbReference type="SAM" id="Phobius"/>
    </source>
</evidence>
<dbReference type="Gene3D" id="6.10.280.130">
    <property type="match status" value="1"/>
</dbReference>
<dbReference type="GO" id="GO:0009055">
    <property type="term" value="F:electron transfer activity"/>
    <property type="evidence" value="ECO:0007669"/>
    <property type="project" value="InterPro"/>
</dbReference>
<evidence type="ECO:0000256" key="2">
    <source>
        <dbReference type="ARBA" id="ARBA00022723"/>
    </source>
</evidence>
<keyword evidence="3 4" id="KW-0408">Iron</keyword>
<evidence type="ECO:0000256" key="3">
    <source>
        <dbReference type="ARBA" id="ARBA00023004"/>
    </source>
</evidence>
<feature type="region of interest" description="Disordered" evidence="5">
    <location>
        <begin position="199"/>
        <end position="218"/>
    </location>
</feature>
<dbReference type="InterPro" id="IPR032858">
    <property type="entry name" value="CcoP_N"/>
</dbReference>
<evidence type="ECO:0000256" key="1">
    <source>
        <dbReference type="ARBA" id="ARBA00022617"/>
    </source>
</evidence>
<evidence type="ECO:0000259" key="7">
    <source>
        <dbReference type="PROSITE" id="PS51007"/>
    </source>
</evidence>
<dbReference type="AlphaFoldDB" id="A0A8J7C1M7"/>
<evidence type="ECO:0000256" key="5">
    <source>
        <dbReference type="SAM" id="MobiDB-lite"/>
    </source>
</evidence>
<evidence type="ECO:0000313" key="8">
    <source>
        <dbReference type="EMBL" id="MBD3867965.1"/>
    </source>
</evidence>
<proteinExistence type="predicted"/>
<dbReference type="GO" id="GO:0046872">
    <property type="term" value="F:metal ion binding"/>
    <property type="evidence" value="ECO:0007669"/>
    <property type="project" value="UniProtKB-KW"/>
</dbReference>
<feature type="transmembrane region" description="Helical" evidence="6">
    <location>
        <begin position="29"/>
        <end position="47"/>
    </location>
</feature>
<dbReference type="EMBL" id="JACXWD010000019">
    <property type="protein sequence ID" value="MBD3867965.1"/>
    <property type="molecule type" value="Genomic_DNA"/>
</dbReference>
<dbReference type="InterPro" id="IPR009056">
    <property type="entry name" value="Cyt_c-like_dom"/>
</dbReference>
<protein>
    <submittedName>
        <fullName evidence="8">C-type cytochrome</fullName>
    </submittedName>
</protein>
<keyword evidence="6" id="KW-1133">Transmembrane helix</keyword>
<feature type="domain" description="Cytochrome c" evidence="7">
    <location>
        <begin position="94"/>
        <end position="173"/>
    </location>
</feature>
<dbReference type="PANTHER" id="PTHR33751">
    <property type="entry name" value="CBB3-TYPE CYTOCHROME C OXIDASE SUBUNIT FIXP"/>
    <property type="match status" value="1"/>
</dbReference>
<dbReference type="Gene3D" id="1.10.760.10">
    <property type="entry name" value="Cytochrome c-like domain"/>
    <property type="match status" value="1"/>
</dbReference>
<dbReference type="PANTHER" id="PTHR33751:SF1">
    <property type="entry name" value="CBB3-TYPE CYTOCHROME C OXIDASE SUBUNIT FIXP"/>
    <property type="match status" value="1"/>
</dbReference>
<dbReference type="GO" id="GO:0020037">
    <property type="term" value="F:heme binding"/>
    <property type="evidence" value="ECO:0007669"/>
    <property type="project" value="InterPro"/>
</dbReference>
<dbReference type="SUPFAM" id="SSF46626">
    <property type="entry name" value="Cytochrome c"/>
    <property type="match status" value="1"/>
</dbReference>
<comment type="caution">
    <text evidence="8">The sequence shown here is derived from an EMBL/GenBank/DDBJ whole genome shotgun (WGS) entry which is preliminary data.</text>
</comment>
<organism evidence="8 9">
    <name type="scientific">Candidatus Polarisedimenticola svalbardensis</name>
    <dbReference type="NCBI Taxonomy" id="2886004"/>
    <lineage>
        <taxon>Bacteria</taxon>
        <taxon>Pseudomonadati</taxon>
        <taxon>Acidobacteriota</taxon>
        <taxon>Candidatus Polarisedimenticolia</taxon>
        <taxon>Candidatus Polarisedimenticolales</taxon>
        <taxon>Candidatus Polarisedimenticolaceae</taxon>
        <taxon>Candidatus Polarisedimenticola</taxon>
    </lineage>
</organism>
<keyword evidence="1 4" id="KW-0349">Heme</keyword>
<dbReference type="PROSITE" id="PS51007">
    <property type="entry name" value="CYTC"/>
    <property type="match status" value="1"/>
</dbReference>
<sequence>MAENGDNKDRLLNHLYDGIQEFDNPLPTWWVAIFWISIILTPFYIIYYHGGDGRSAIDKYNASVLAHFDKQAEELLAMGPITEGTLAGFQTDEAKMAGAAQLFVSKCSSCHGMRGEGNIGPNLTDEYWIHGGRLTDIYRTITDGVPSKGMLAWGKQMGLGDILSLSAYVGTIRGADPSSAKKPQGEPFNYDLDAILAEEAAAAPQEPAETEDPAAGAS</sequence>
<keyword evidence="6" id="KW-0472">Membrane</keyword>
<name>A0A8J7C1M7_9BACT</name>
<accession>A0A8J7C1M7</accession>
<dbReference type="Pfam" id="PF14715">
    <property type="entry name" value="FixP_N"/>
    <property type="match status" value="1"/>
</dbReference>
<keyword evidence="6" id="KW-0812">Transmembrane</keyword>
<reference evidence="8 9" key="1">
    <citation type="submission" date="2020-08" db="EMBL/GenBank/DDBJ databases">
        <title>Acidobacteriota in marine sediments use diverse sulfur dissimilation pathways.</title>
        <authorList>
            <person name="Wasmund K."/>
        </authorList>
    </citation>
    <scope>NUCLEOTIDE SEQUENCE [LARGE SCALE GENOMIC DNA]</scope>
    <source>
        <strain evidence="8">MAG AM4</strain>
    </source>
</reference>
<evidence type="ECO:0000256" key="4">
    <source>
        <dbReference type="PROSITE-ProRule" id="PRU00433"/>
    </source>
</evidence>